<dbReference type="Pfam" id="PF03668">
    <property type="entry name" value="RapZ-like_N"/>
    <property type="match status" value="1"/>
</dbReference>
<dbReference type="Proteomes" id="UP000019184">
    <property type="component" value="Unassembled WGS sequence"/>
</dbReference>
<reference evidence="7 8" key="1">
    <citation type="journal article" date="2014" name="ISME J.">
        <title>Candidatus Competibacter-lineage genomes retrieved from metagenomes reveal functional metabolic diversity.</title>
        <authorList>
            <person name="McIlroy S.J."/>
            <person name="Albertsen M."/>
            <person name="Andresen E.K."/>
            <person name="Saunders A.M."/>
            <person name="Kristiansen R."/>
            <person name="Stokholm-Bjerregaard M."/>
            <person name="Nielsen K.L."/>
            <person name="Nielsen P.H."/>
        </authorList>
    </citation>
    <scope>NUCLEOTIDE SEQUENCE [LARGE SCALE GENOMIC DNA]</scope>
    <source>
        <strain evidence="7 8">Run_B_J11</strain>
    </source>
</reference>
<accession>A0A7U7GF73</accession>
<evidence type="ECO:0000313" key="8">
    <source>
        <dbReference type="Proteomes" id="UP000019184"/>
    </source>
</evidence>
<evidence type="ECO:0000256" key="4">
    <source>
        <dbReference type="HAMAP-Rule" id="MF_00636"/>
    </source>
</evidence>
<dbReference type="HAMAP" id="MF_00636">
    <property type="entry name" value="RapZ_like"/>
    <property type="match status" value="1"/>
</dbReference>
<dbReference type="PANTHER" id="PTHR30448:SF0">
    <property type="entry name" value="RNASE ADAPTER PROTEIN RAPZ"/>
    <property type="match status" value="1"/>
</dbReference>
<evidence type="ECO:0008006" key="9">
    <source>
        <dbReference type="Google" id="ProtNLM"/>
    </source>
</evidence>
<dbReference type="InterPro" id="IPR027417">
    <property type="entry name" value="P-loop_NTPase"/>
</dbReference>
<dbReference type="AlphaFoldDB" id="A0A7U7GF73"/>
<keyword evidence="8" id="KW-1185">Reference proteome</keyword>
<dbReference type="OrthoDB" id="9784461at2"/>
<protein>
    <recommendedName>
        <fullName evidence="9">Nucleotide-binding protein</fullName>
    </recommendedName>
</protein>
<dbReference type="RefSeq" id="WP_034435808.1">
    <property type="nucleotide sequence ID" value="NZ_CBTK010000289.1"/>
</dbReference>
<gene>
    <name evidence="7" type="ORF">BN874_710016</name>
</gene>
<dbReference type="SUPFAM" id="SSF52540">
    <property type="entry name" value="P-loop containing nucleoside triphosphate hydrolases"/>
    <property type="match status" value="1"/>
</dbReference>
<dbReference type="EMBL" id="CBTK010000289">
    <property type="protein sequence ID" value="CDH47053.1"/>
    <property type="molecule type" value="Genomic_DNA"/>
</dbReference>
<keyword evidence="3 4" id="KW-0342">GTP-binding</keyword>
<evidence type="ECO:0000259" key="5">
    <source>
        <dbReference type="Pfam" id="PF03668"/>
    </source>
</evidence>
<feature type="domain" description="RapZ C-terminal" evidence="6">
    <location>
        <begin position="165"/>
        <end position="284"/>
    </location>
</feature>
<dbReference type="InterPro" id="IPR053931">
    <property type="entry name" value="RapZ_C"/>
</dbReference>
<dbReference type="NCBIfam" id="NF003828">
    <property type="entry name" value="PRK05416.1"/>
    <property type="match status" value="1"/>
</dbReference>
<dbReference type="InterPro" id="IPR005337">
    <property type="entry name" value="RapZ-like"/>
</dbReference>
<organism evidence="7 8">
    <name type="scientific">Candidatus Contendobacter odensis Run_B_J11</name>
    <dbReference type="NCBI Taxonomy" id="1400861"/>
    <lineage>
        <taxon>Bacteria</taxon>
        <taxon>Pseudomonadati</taxon>
        <taxon>Pseudomonadota</taxon>
        <taxon>Gammaproteobacteria</taxon>
        <taxon>Candidatus Competibacteraceae</taxon>
        <taxon>Candidatus Contendibacter</taxon>
    </lineage>
</organism>
<feature type="domain" description="RapZ-like N-terminal" evidence="5">
    <location>
        <begin position="1"/>
        <end position="157"/>
    </location>
</feature>
<evidence type="ECO:0000256" key="2">
    <source>
        <dbReference type="ARBA" id="ARBA00022840"/>
    </source>
</evidence>
<dbReference type="Pfam" id="PF22740">
    <property type="entry name" value="PapZ_C"/>
    <property type="match status" value="1"/>
</dbReference>
<dbReference type="PANTHER" id="PTHR30448">
    <property type="entry name" value="RNASE ADAPTER PROTEIN RAPZ"/>
    <property type="match status" value="1"/>
</dbReference>
<evidence type="ECO:0000313" key="7">
    <source>
        <dbReference type="EMBL" id="CDH47053.1"/>
    </source>
</evidence>
<dbReference type="GO" id="GO:0005524">
    <property type="term" value="F:ATP binding"/>
    <property type="evidence" value="ECO:0007669"/>
    <property type="project" value="UniProtKB-UniRule"/>
</dbReference>
<sequence length="285" mass="32353">MRIIIVSGLSGSGKTIALQTLEDLDYYCVDNLPFKLIRPLAQEILAASDILPPTVAVGVDARNFIDELTQFPATLAELRASDLSVEVVFLHASDEILLKRYSETRRRHPLDLGSVPLREAIDQERRLLEPIVACADLIIDTGGTNIYQLRELIRARIHDTPREVMSLLFESFGFKNGMPADADFVFDVRCLPNPHWEPQLRPLTGLDQPVIEFLVRQPDVMEMVADLRQFLETWLPRFEFSDRSYLTVAIGCTGGQHRSVFVADALAHHFGEIRDHVMVRHRELQ</sequence>
<evidence type="ECO:0000259" key="6">
    <source>
        <dbReference type="Pfam" id="PF22740"/>
    </source>
</evidence>
<feature type="binding site" evidence="4">
    <location>
        <begin position="8"/>
        <end position="15"/>
    </location>
    <ligand>
        <name>ATP</name>
        <dbReference type="ChEBI" id="CHEBI:30616"/>
    </ligand>
</feature>
<dbReference type="InterPro" id="IPR053930">
    <property type="entry name" value="RapZ-like_N"/>
</dbReference>
<dbReference type="Gene3D" id="3.40.50.300">
    <property type="entry name" value="P-loop containing nucleotide triphosphate hydrolases"/>
    <property type="match status" value="1"/>
</dbReference>
<keyword evidence="2 4" id="KW-0067">ATP-binding</keyword>
<evidence type="ECO:0000256" key="1">
    <source>
        <dbReference type="ARBA" id="ARBA00022741"/>
    </source>
</evidence>
<comment type="caution">
    <text evidence="7">The sequence shown here is derived from an EMBL/GenBank/DDBJ whole genome shotgun (WGS) entry which is preliminary data.</text>
</comment>
<name>A0A7U7GF73_9GAMM</name>
<dbReference type="GO" id="GO:0005525">
    <property type="term" value="F:GTP binding"/>
    <property type="evidence" value="ECO:0007669"/>
    <property type="project" value="UniProtKB-UniRule"/>
</dbReference>
<evidence type="ECO:0000256" key="3">
    <source>
        <dbReference type="ARBA" id="ARBA00023134"/>
    </source>
</evidence>
<proteinExistence type="inferred from homology"/>
<feature type="binding site" evidence="4">
    <location>
        <begin position="60"/>
        <end position="63"/>
    </location>
    <ligand>
        <name>GTP</name>
        <dbReference type="ChEBI" id="CHEBI:37565"/>
    </ligand>
</feature>
<dbReference type="PIRSF" id="PIRSF005052">
    <property type="entry name" value="P-loopkin"/>
    <property type="match status" value="1"/>
</dbReference>
<keyword evidence="1 4" id="KW-0547">Nucleotide-binding</keyword>